<accession>A0A3S0YYT7</accession>
<proteinExistence type="predicted"/>
<sequence length="119" mass="12482">MSTQAPTISMVAGTTYRFSAAWASEDPAATPIDLTGCEASFVVATTQGAPLLTCETGNGIELTDTLGGINIHIRPEQTAGAVSPEWSGARYELRVTFPSGDVYSLLRGHFQLTPGVIHG</sequence>
<keyword evidence="2" id="KW-1185">Reference proteome</keyword>
<name>A0A3S0YYT7_9GAMM</name>
<organism evidence="1 2">
    <name type="scientific">Vreelandella populi</name>
    <dbReference type="NCBI Taxonomy" id="2498858"/>
    <lineage>
        <taxon>Bacteria</taxon>
        <taxon>Pseudomonadati</taxon>
        <taxon>Pseudomonadota</taxon>
        <taxon>Gammaproteobacteria</taxon>
        <taxon>Oceanospirillales</taxon>
        <taxon>Halomonadaceae</taxon>
        <taxon>Vreelandella</taxon>
    </lineage>
</organism>
<protein>
    <submittedName>
        <fullName evidence="1">Uncharacterized protein</fullName>
    </submittedName>
</protein>
<reference evidence="1 2" key="1">
    <citation type="submission" date="2018-12" db="EMBL/GenBank/DDBJ databases">
        <title>three novel Halomonas strain isolated from plants.</title>
        <authorList>
            <person name="Sun C."/>
        </authorList>
    </citation>
    <scope>NUCLEOTIDE SEQUENCE [LARGE SCALE GENOMIC DNA]</scope>
    <source>
        <strain evidence="1 2">RC</strain>
    </source>
</reference>
<dbReference type="AlphaFoldDB" id="A0A3S0YYT7"/>
<gene>
    <name evidence="1" type="ORF">ELY37_09460</name>
</gene>
<evidence type="ECO:0000313" key="1">
    <source>
        <dbReference type="EMBL" id="RUR46206.1"/>
    </source>
</evidence>
<dbReference type="RefSeq" id="WP_126981653.1">
    <property type="nucleotide sequence ID" value="NZ_RZHD01000005.1"/>
</dbReference>
<dbReference type="OrthoDB" id="6166609at2"/>
<comment type="caution">
    <text evidence="1">The sequence shown here is derived from an EMBL/GenBank/DDBJ whole genome shotgun (WGS) entry which is preliminary data.</text>
</comment>
<dbReference type="EMBL" id="RZHD01000005">
    <property type="protein sequence ID" value="RUR46206.1"/>
    <property type="molecule type" value="Genomic_DNA"/>
</dbReference>
<dbReference type="Proteomes" id="UP000286912">
    <property type="component" value="Unassembled WGS sequence"/>
</dbReference>
<evidence type="ECO:0000313" key="2">
    <source>
        <dbReference type="Proteomes" id="UP000286912"/>
    </source>
</evidence>